<dbReference type="Proteomes" id="UP000026987">
    <property type="component" value="Genome"/>
</dbReference>
<name>A0A060DB95_9CAUD</name>
<keyword evidence="2" id="KW-1185">Reference proteome</keyword>
<dbReference type="KEGG" id="vg:19736373"/>
<dbReference type="GeneID" id="19736373"/>
<proteinExistence type="predicted"/>
<dbReference type="OrthoDB" id="26865at10239"/>
<evidence type="ECO:0000313" key="2">
    <source>
        <dbReference type="Proteomes" id="UP000026987"/>
    </source>
</evidence>
<sequence>MAINAIENVVKQLQEERLDVPNISQSAIQFLHVLFNASYAEKMGAISLLKQQGYSDAFIAGFIKGLQYCSDTLDSAIAMRRELKDTVQFD</sequence>
<evidence type="ECO:0008006" key="3">
    <source>
        <dbReference type="Google" id="ProtNLM"/>
    </source>
</evidence>
<evidence type="ECO:0000313" key="1">
    <source>
        <dbReference type="EMBL" id="AIB06981.1"/>
    </source>
</evidence>
<gene>
    <name evidence="1" type="ORF">PE3_028</name>
</gene>
<accession>A0A060DB95</accession>
<reference evidence="2" key="1">
    <citation type="submission" date="2014-04" db="EMBL/GenBank/DDBJ databases">
        <title>New E.coli O157:H7 phage PE-3 complete genome.</title>
        <authorList>
            <person name="Xin Y."/>
            <person name="Chun L.X."/>
            <person name="Juan L."/>
            <person name="Jing H."/>
        </authorList>
    </citation>
    <scope>NUCLEOTIDE SEQUENCE [LARGE SCALE GENOMIC DNA]</scope>
</reference>
<dbReference type="RefSeq" id="YP_009044276.1">
    <property type="nucleotide sequence ID" value="NC_024379.1"/>
</dbReference>
<protein>
    <recommendedName>
        <fullName evidence="3">DUF2717 domain-containing protein</fullName>
    </recommendedName>
</protein>
<dbReference type="Pfam" id="PF10911">
    <property type="entry name" value="T7-like_Y65"/>
    <property type="match status" value="1"/>
</dbReference>
<organism evidence="1 2">
    <name type="scientific">Escherichia phage PE3-1</name>
    <dbReference type="NCBI Taxonomy" id="1498170"/>
    <lineage>
        <taxon>Viruses</taxon>
        <taxon>Duplodnaviria</taxon>
        <taxon>Heunggongvirae</taxon>
        <taxon>Uroviricota</taxon>
        <taxon>Caudoviricetes</taxon>
        <taxon>Autographivirales</taxon>
        <taxon>Autotranscriptaviridae</taxon>
        <taxon>Studiervirinae</taxon>
        <taxon>Kayfunavirus</taxon>
        <taxon>Kayfunavirus PE31</taxon>
    </lineage>
</organism>
<dbReference type="InterPro" id="IPR020121">
    <property type="entry name" value="Phage_T7-like_6.5"/>
</dbReference>
<dbReference type="EMBL" id="KJ748011">
    <property type="protein sequence ID" value="AIB06981.1"/>
    <property type="molecule type" value="Genomic_DNA"/>
</dbReference>